<reference evidence="3" key="2">
    <citation type="submission" date="2011-04" db="EMBL/GenBank/DDBJ databases">
        <title>The complete genome of chromosome of Treponema succinifaciens DSM 2489.</title>
        <authorList>
            <person name="Lucas S."/>
            <person name="Copeland A."/>
            <person name="Lapidus A."/>
            <person name="Bruce D."/>
            <person name="Goodwin L."/>
            <person name="Pitluck S."/>
            <person name="Peters L."/>
            <person name="Kyrpides N."/>
            <person name="Mavromatis K."/>
            <person name="Ivanova N."/>
            <person name="Ovchinnikova G."/>
            <person name="Teshima H."/>
            <person name="Detter J.C."/>
            <person name="Tapia R."/>
            <person name="Han C."/>
            <person name="Land M."/>
            <person name="Hauser L."/>
            <person name="Markowitz V."/>
            <person name="Cheng J.-F."/>
            <person name="Hugenholtz P."/>
            <person name="Woyke T."/>
            <person name="Wu D."/>
            <person name="Gronow S."/>
            <person name="Wellnitz S."/>
            <person name="Brambilla E."/>
            <person name="Klenk H.-P."/>
            <person name="Eisen J.A."/>
        </authorList>
    </citation>
    <scope>NUCLEOTIDE SEQUENCE [LARGE SCALE GENOMIC DNA]</scope>
    <source>
        <strain evidence="3">ATCC 33096 / DSM 2489 / 6091</strain>
    </source>
</reference>
<dbReference type="KEGG" id="tsu:Tresu_2331"/>
<evidence type="ECO:0000313" key="3">
    <source>
        <dbReference type="Proteomes" id="UP000006852"/>
    </source>
</evidence>
<dbReference type="Pfam" id="PF04102">
    <property type="entry name" value="SlyX"/>
    <property type="match status" value="1"/>
</dbReference>
<reference evidence="2 3" key="1">
    <citation type="journal article" date="2011" name="Stand. Genomic Sci.">
        <title>Complete genome sequence of Treponema succinifaciens type strain (6091).</title>
        <authorList>
            <person name="Han C."/>
            <person name="Gronow S."/>
            <person name="Teshima H."/>
            <person name="Lapidus A."/>
            <person name="Nolan M."/>
            <person name="Lucas S."/>
            <person name="Hammon N."/>
            <person name="Deshpande S."/>
            <person name="Cheng J.F."/>
            <person name="Zeytun A."/>
            <person name="Tapia R."/>
            <person name="Goodwin L."/>
            <person name="Pitluck S."/>
            <person name="Liolios K."/>
            <person name="Pagani I."/>
            <person name="Ivanova N."/>
            <person name="Mavromatis K."/>
            <person name="Mikhailova N."/>
            <person name="Huntemann M."/>
            <person name="Pati A."/>
            <person name="Chen A."/>
            <person name="Palaniappan K."/>
            <person name="Land M."/>
            <person name="Hauser L."/>
            <person name="Brambilla E.M."/>
            <person name="Rohde M."/>
            <person name="Goker M."/>
            <person name="Woyke T."/>
            <person name="Bristow J."/>
            <person name="Eisen J.A."/>
            <person name="Markowitz V."/>
            <person name="Hugenholtz P."/>
            <person name="Kyrpides N.C."/>
            <person name="Klenk H.P."/>
            <person name="Detter J.C."/>
        </authorList>
    </citation>
    <scope>NUCLEOTIDE SEQUENCE [LARGE SCALE GENOMIC DNA]</scope>
    <source>
        <strain evidence="3">ATCC 33096 / DSM 2489 / 6091</strain>
    </source>
</reference>
<dbReference type="EMBL" id="CP002631">
    <property type="protein sequence ID" value="AEB15194.1"/>
    <property type="molecule type" value="Genomic_DNA"/>
</dbReference>
<dbReference type="eggNOG" id="ENOG5031CUX">
    <property type="taxonomic scope" value="Bacteria"/>
</dbReference>
<dbReference type="PANTHER" id="PTHR36508:SF1">
    <property type="entry name" value="PROTEIN SLYX"/>
    <property type="match status" value="1"/>
</dbReference>
<evidence type="ECO:0000313" key="2">
    <source>
        <dbReference type="EMBL" id="AEB15194.1"/>
    </source>
</evidence>
<sequence length="70" mass="8234">MEKEVEEKIISLETKLAYMEDFVNQLQAVSVEHTETIERLRTENKLLSQKLHEVSDILEGDIPNRKPPHY</sequence>
<organism evidence="2 3">
    <name type="scientific">Treponema succinifaciens (strain ATCC 33096 / DSM 2489 / 6091)</name>
    <dbReference type="NCBI Taxonomy" id="869209"/>
    <lineage>
        <taxon>Bacteria</taxon>
        <taxon>Pseudomonadati</taxon>
        <taxon>Spirochaetota</taxon>
        <taxon>Spirochaetia</taxon>
        <taxon>Spirochaetales</taxon>
        <taxon>Treponemataceae</taxon>
        <taxon>Treponema</taxon>
    </lineage>
</organism>
<dbReference type="Gene3D" id="1.20.5.300">
    <property type="match status" value="1"/>
</dbReference>
<dbReference type="AlphaFoldDB" id="F2NWK5"/>
<protein>
    <submittedName>
        <fullName evidence="2">SlyX family protein</fullName>
    </submittedName>
</protein>
<keyword evidence="1" id="KW-0175">Coiled coil</keyword>
<feature type="coiled-coil region" evidence="1">
    <location>
        <begin position="23"/>
        <end position="57"/>
    </location>
</feature>
<dbReference type="Proteomes" id="UP000006852">
    <property type="component" value="Chromosome"/>
</dbReference>
<dbReference type="InterPro" id="IPR007236">
    <property type="entry name" value="SlyX"/>
</dbReference>
<dbReference type="GeneID" id="302999443"/>
<keyword evidence="3" id="KW-1185">Reference proteome</keyword>
<dbReference type="RefSeq" id="WP_013702446.1">
    <property type="nucleotide sequence ID" value="NC_015385.1"/>
</dbReference>
<dbReference type="PANTHER" id="PTHR36508">
    <property type="entry name" value="PROTEIN SLYX"/>
    <property type="match status" value="1"/>
</dbReference>
<gene>
    <name evidence="2" type="ordered locus">Tresu_2331</name>
</gene>
<dbReference type="OrthoDB" id="361698at2"/>
<evidence type="ECO:0000256" key="1">
    <source>
        <dbReference type="SAM" id="Coils"/>
    </source>
</evidence>
<dbReference type="HOGENOM" id="CLU_180796_1_2_12"/>
<proteinExistence type="predicted"/>
<accession>F2NWK5</accession>
<name>F2NWK5_TRES6</name>